<dbReference type="Proteomes" id="UP001150531">
    <property type="component" value="Unassembled WGS sequence"/>
</dbReference>
<gene>
    <name evidence="1" type="ORF">M5G18_23455</name>
</gene>
<reference evidence="1" key="1">
    <citation type="submission" date="2022-05" db="EMBL/GenBank/DDBJ databases">
        <title>Novel Pseudomonas spp. Isolated from a Rainbow Trout Aquaculture Facility.</title>
        <authorList>
            <person name="Testerman T."/>
            <person name="Graf J."/>
        </authorList>
    </citation>
    <scope>NUCLEOTIDE SEQUENCE</scope>
    <source>
        <strain evidence="1">ID386</strain>
    </source>
</reference>
<comment type="caution">
    <text evidence="1">The sequence shown here is derived from an EMBL/GenBank/DDBJ whole genome shotgun (WGS) entry which is preliminary data.</text>
</comment>
<accession>A0ABT5PUJ1</accession>
<proteinExistence type="predicted"/>
<evidence type="ECO:0000313" key="2">
    <source>
        <dbReference type="Proteomes" id="UP001150531"/>
    </source>
</evidence>
<name>A0ABT5PUJ1_9PSED</name>
<evidence type="ECO:0000313" key="1">
    <source>
        <dbReference type="EMBL" id="MDD1127567.1"/>
    </source>
</evidence>
<sequence>MSENTEATPNQQTIPPVLQGLASFKVKFDASDSTRSKSLYGNGRMQVKVQVLVSGVDANGNTMHVPAEVMDSIELIHYGTGKTLRDGWAASTEQGRYTLEAKTSFTAADVNDDDVEDDSVHPQVRTFWVSSSVAGTTQIAARLDLNGQRVLSNGTTLSSVHDSSVTLEAQLPQTYAIEQFRWYQTRRGNEEPGNRIWNYYLGLYPQGQQIKLVDWVADGVSAHVDHDFAGGNKLEESKTNYMRATLVRPERSTLGVKLPFNGNPVAFAFFSDAITRNEKLYSVRVNDHDGELTVVQALSEYSSLAPASRFGDVFRFRAIDQHGTEHRLAIRINFQERNIYLERG</sequence>
<organism evidence="1 2">
    <name type="scientific">Pseudomonas aphyarum</name>
    <dbReference type="NCBI Taxonomy" id="2942629"/>
    <lineage>
        <taxon>Bacteria</taxon>
        <taxon>Pseudomonadati</taxon>
        <taxon>Pseudomonadota</taxon>
        <taxon>Gammaproteobacteria</taxon>
        <taxon>Pseudomonadales</taxon>
        <taxon>Pseudomonadaceae</taxon>
        <taxon>Pseudomonas</taxon>
    </lineage>
</organism>
<protein>
    <submittedName>
        <fullName evidence="1">Uncharacterized protein</fullName>
    </submittedName>
</protein>
<dbReference type="EMBL" id="JAMDGS010000015">
    <property type="protein sequence ID" value="MDD1127567.1"/>
    <property type="molecule type" value="Genomic_DNA"/>
</dbReference>
<dbReference type="RefSeq" id="WP_273897047.1">
    <property type="nucleotide sequence ID" value="NZ_JAMDGS010000015.1"/>
</dbReference>
<keyword evidence="2" id="KW-1185">Reference proteome</keyword>